<reference evidence="2" key="1">
    <citation type="submission" date="2020-07" db="EMBL/GenBank/DDBJ databases">
        <title>Huge and variable diversity of episymbiotic CPR bacteria and DPANN archaea in groundwater ecosystems.</title>
        <authorList>
            <person name="He C.Y."/>
            <person name="Keren R."/>
            <person name="Whittaker M."/>
            <person name="Farag I.F."/>
            <person name="Doudna J."/>
            <person name="Cate J.H.D."/>
            <person name="Banfield J.F."/>
        </authorList>
    </citation>
    <scope>NUCLEOTIDE SEQUENCE</scope>
    <source>
        <strain evidence="2">NC_groundwater_1296_Ag_S-0.2um_52_80</strain>
    </source>
</reference>
<feature type="domain" description="Transcription regulator TrmB N-terminal" evidence="1">
    <location>
        <begin position="6"/>
        <end position="73"/>
    </location>
</feature>
<dbReference type="InterPro" id="IPR051797">
    <property type="entry name" value="TrmB-like"/>
</dbReference>
<evidence type="ECO:0000259" key="1">
    <source>
        <dbReference type="Pfam" id="PF01978"/>
    </source>
</evidence>
<dbReference type="Pfam" id="PF01978">
    <property type="entry name" value="TrmB"/>
    <property type="match status" value="1"/>
</dbReference>
<evidence type="ECO:0000313" key="3">
    <source>
        <dbReference type="Proteomes" id="UP000732298"/>
    </source>
</evidence>
<protein>
    <recommendedName>
        <fullName evidence="1">Transcription regulator TrmB N-terminal domain-containing protein</fullName>
    </recommendedName>
</protein>
<comment type="caution">
    <text evidence="2">The sequence shown here is derived from an EMBL/GenBank/DDBJ whole genome shotgun (WGS) entry which is preliminary data.</text>
</comment>
<dbReference type="InterPro" id="IPR002831">
    <property type="entry name" value="Tscrpt_reg_TrmB_N"/>
</dbReference>
<dbReference type="PANTHER" id="PTHR34293:SF1">
    <property type="entry name" value="HTH-TYPE TRANSCRIPTIONAL REGULATOR TRMBL2"/>
    <property type="match status" value="1"/>
</dbReference>
<dbReference type="InterPro" id="IPR036388">
    <property type="entry name" value="WH-like_DNA-bd_sf"/>
</dbReference>
<dbReference type="AlphaFoldDB" id="A0A8T3YL22"/>
<evidence type="ECO:0000313" key="2">
    <source>
        <dbReference type="EMBL" id="MBI4210492.1"/>
    </source>
</evidence>
<proteinExistence type="predicted"/>
<gene>
    <name evidence="2" type="ORF">HY544_03240</name>
</gene>
<sequence>MRKDALRGIGLLDSEIDVYVSLLKNGPCLASRVSADTGINRTHTYELIQKLVEKGTASYVIRENRKYFSVISPKNLLNYIDEQKRNLDGKREEISQLIPELESLKQKHEGIEVEVFKGPEGAKTILNHVFEVGRDNHVFPITGVLFDMLPVFYRNYQARMAAAGLKRWLLATEDKRGLYDGQPLVKVRYIPSEFNLPASTWVYGEYVVLFIRGEELTIVRIRSKAVSKVYMKFFKTFWNLSKK</sequence>
<organism evidence="2 3">
    <name type="scientific">Candidatus Iainarchaeum sp</name>
    <dbReference type="NCBI Taxonomy" id="3101447"/>
    <lineage>
        <taxon>Archaea</taxon>
        <taxon>Candidatus Iainarchaeota</taxon>
        <taxon>Candidatus Iainarchaeia</taxon>
        <taxon>Candidatus Iainarchaeales</taxon>
        <taxon>Candidatus Iainarchaeaceae</taxon>
        <taxon>Candidatus Iainarchaeum</taxon>
    </lineage>
</organism>
<dbReference type="InterPro" id="IPR036390">
    <property type="entry name" value="WH_DNA-bd_sf"/>
</dbReference>
<dbReference type="PANTHER" id="PTHR34293">
    <property type="entry name" value="HTH-TYPE TRANSCRIPTIONAL REGULATOR TRMBL2"/>
    <property type="match status" value="1"/>
</dbReference>
<dbReference type="Gene3D" id="1.10.10.10">
    <property type="entry name" value="Winged helix-like DNA-binding domain superfamily/Winged helix DNA-binding domain"/>
    <property type="match status" value="1"/>
</dbReference>
<dbReference type="Proteomes" id="UP000732298">
    <property type="component" value="Unassembled WGS sequence"/>
</dbReference>
<dbReference type="EMBL" id="JACQPB010000034">
    <property type="protein sequence ID" value="MBI4210492.1"/>
    <property type="molecule type" value="Genomic_DNA"/>
</dbReference>
<dbReference type="SUPFAM" id="SSF46785">
    <property type="entry name" value="Winged helix' DNA-binding domain"/>
    <property type="match status" value="1"/>
</dbReference>
<accession>A0A8T3YL22</accession>
<name>A0A8T3YL22_9ARCH</name>